<dbReference type="InterPro" id="IPR006674">
    <property type="entry name" value="HD_domain"/>
</dbReference>
<evidence type="ECO:0000256" key="1">
    <source>
        <dbReference type="ARBA" id="ARBA00022741"/>
    </source>
</evidence>
<gene>
    <name evidence="3" type="ORF">H6G03_33930</name>
</gene>
<dbReference type="Pfam" id="PF01966">
    <property type="entry name" value="HD"/>
    <property type="match status" value="1"/>
</dbReference>
<dbReference type="PANTHER" id="PTHR47545">
    <property type="entry name" value="MULTIFUNCTIONAL CCA PROTEIN"/>
    <property type="match status" value="1"/>
</dbReference>
<evidence type="ECO:0000259" key="2">
    <source>
        <dbReference type="Pfam" id="PF01966"/>
    </source>
</evidence>
<dbReference type="GO" id="GO:0000166">
    <property type="term" value="F:nucleotide binding"/>
    <property type="evidence" value="ECO:0007669"/>
    <property type="project" value="UniProtKB-KW"/>
</dbReference>
<dbReference type="CDD" id="cd00077">
    <property type="entry name" value="HDc"/>
    <property type="match status" value="1"/>
</dbReference>
<dbReference type="NCBIfam" id="TIGR00277">
    <property type="entry name" value="HDIG"/>
    <property type="match status" value="1"/>
</dbReference>
<proteinExistence type="predicted"/>
<dbReference type="InterPro" id="IPR027417">
    <property type="entry name" value="P-loop_NTPase"/>
</dbReference>
<reference evidence="3" key="1">
    <citation type="journal article" date="2015" name="ISME J.">
        <title>Draft Genome Sequence of Streptomyces incarnatus NRRL8089, which Produces the Nucleoside Antibiotic Sinefungin.</title>
        <authorList>
            <person name="Oshima K."/>
            <person name="Hattori M."/>
            <person name="Shimizu H."/>
            <person name="Fukuda K."/>
            <person name="Nemoto M."/>
            <person name="Inagaki K."/>
            <person name="Tamura T."/>
        </authorList>
    </citation>
    <scope>NUCLEOTIDE SEQUENCE</scope>
    <source>
        <strain evidence="3">FACHB-1375</strain>
    </source>
</reference>
<dbReference type="Proteomes" id="UP000641646">
    <property type="component" value="Unassembled WGS sequence"/>
</dbReference>
<reference evidence="3" key="2">
    <citation type="submission" date="2020-08" db="EMBL/GenBank/DDBJ databases">
        <authorList>
            <person name="Chen M."/>
            <person name="Teng W."/>
            <person name="Zhao L."/>
            <person name="Hu C."/>
            <person name="Zhou Y."/>
            <person name="Han B."/>
            <person name="Song L."/>
            <person name="Shu W."/>
        </authorList>
    </citation>
    <scope>NUCLEOTIDE SEQUENCE</scope>
    <source>
        <strain evidence="3">FACHB-1375</strain>
    </source>
</reference>
<keyword evidence="1" id="KW-0547">Nucleotide-binding</keyword>
<evidence type="ECO:0000313" key="4">
    <source>
        <dbReference type="Proteomes" id="UP000641646"/>
    </source>
</evidence>
<dbReference type="AlphaFoldDB" id="A0A926VLM9"/>
<dbReference type="InterPro" id="IPR050124">
    <property type="entry name" value="tRNA_CCA-adding_enzyme"/>
</dbReference>
<comment type="caution">
    <text evidence="3">The sequence shown here is derived from an EMBL/GenBank/DDBJ whole genome shotgun (WGS) entry which is preliminary data.</text>
</comment>
<dbReference type="Gene3D" id="1.10.3090.10">
    <property type="entry name" value="cca-adding enzyme, domain 2"/>
    <property type="match status" value="1"/>
</dbReference>
<feature type="domain" description="HD" evidence="2">
    <location>
        <begin position="76"/>
        <end position="123"/>
    </location>
</feature>
<dbReference type="RefSeq" id="WP_190474890.1">
    <property type="nucleotide sequence ID" value="NZ_JACJPW010000158.1"/>
</dbReference>
<dbReference type="PANTHER" id="PTHR47545:SF1">
    <property type="entry name" value="MULTIFUNCTIONAL CCA PROTEIN"/>
    <property type="match status" value="1"/>
</dbReference>
<evidence type="ECO:0000313" key="3">
    <source>
        <dbReference type="EMBL" id="MBD2186004.1"/>
    </source>
</evidence>
<dbReference type="EMBL" id="JACJPW010000158">
    <property type="protein sequence ID" value="MBD2186004.1"/>
    <property type="molecule type" value="Genomic_DNA"/>
</dbReference>
<name>A0A926VLM9_9CYAN</name>
<organism evidence="3 4">
    <name type="scientific">Aerosakkonema funiforme FACHB-1375</name>
    <dbReference type="NCBI Taxonomy" id="2949571"/>
    <lineage>
        <taxon>Bacteria</taxon>
        <taxon>Bacillati</taxon>
        <taxon>Cyanobacteriota</taxon>
        <taxon>Cyanophyceae</taxon>
        <taxon>Oscillatoriophycideae</taxon>
        <taxon>Aerosakkonematales</taxon>
        <taxon>Aerosakkonemataceae</taxon>
        <taxon>Aerosakkonema</taxon>
    </lineage>
</organism>
<dbReference type="Pfam" id="PF13671">
    <property type="entry name" value="AAA_33"/>
    <property type="match status" value="1"/>
</dbReference>
<protein>
    <submittedName>
        <fullName evidence="3">AAA family ATPase</fullName>
    </submittedName>
</protein>
<sequence length="383" mass="44304">MNSSQLLSPSWTFPHCPASPNWSIDWSALQAEFDWLQSLQNCPQDPRYHAEGDVLTHTRLVCEALVSLPAWRELPATERAVLFAAALLHDIAKPTATIIEEDGSITSKGHVRQGAKMARQILWQLHVPFHQREAIVALVQYGSLPLWFWDKTNPQRAVIKASQLIRCDLLALLAEADVRGRECEDREQLLERIQFFREFCQENECFDRPRHFPSHHSRFVYFQKENGYPDYAAFDNTRFEVILMSGLPAAGKDYWIRENLPDAKVISLDELRKILKISPRDEQGEVIEKAKSMAKEYLRSHQSFVWNATNISRQLRSGLISLFSAYQARIRIVYLEVPWEELLRRNSDRNCVVPEAVIWKMSQRLEVPDITEAHIVDWLVDAG</sequence>
<dbReference type="SUPFAM" id="SSF52540">
    <property type="entry name" value="P-loop containing nucleoside triphosphate hydrolases"/>
    <property type="match status" value="1"/>
</dbReference>
<keyword evidence="4" id="KW-1185">Reference proteome</keyword>
<dbReference type="InterPro" id="IPR003607">
    <property type="entry name" value="HD/PDEase_dom"/>
</dbReference>
<dbReference type="SUPFAM" id="SSF109604">
    <property type="entry name" value="HD-domain/PDEase-like"/>
    <property type="match status" value="1"/>
</dbReference>
<accession>A0A926VLM9</accession>
<dbReference type="InterPro" id="IPR006675">
    <property type="entry name" value="HDIG_dom"/>
</dbReference>
<dbReference type="Gene3D" id="3.40.50.300">
    <property type="entry name" value="P-loop containing nucleotide triphosphate hydrolases"/>
    <property type="match status" value="1"/>
</dbReference>